<dbReference type="GO" id="GO:0008237">
    <property type="term" value="F:metallopeptidase activity"/>
    <property type="evidence" value="ECO:0007669"/>
    <property type="project" value="UniProtKB-KW"/>
</dbReference>
<dbReference type="EMBL" id="RQGG01000012">
    <property type="protein sequence ID" value="TGL55330.1"/>
    <property type="molecule type" value="Genomic_DNA"/>
</dbReference>
<keyword evidence="1" id="KW-1133">Transmembrane helix</keyword>
<sequence length="277" mass="32054">MTLSKKFSYFFAIVISVSLGISFLLYSLQMFLYSQNPSVGLKPFTFTKILSRTATIILFFSLIWFRKKIDQKSILSLGLENFPSKRKELILGFIVGIVSLSFVVATKVVFGVATWAPKVFTVSDWLLSFYFLLVVFCIGFVEELFFRGYLLQSFVQEWGEKKAAIITSLFFSLTHFIRPISDPLVLIPEMIGLFFVGYALSYAWIYTRALYLPIGIHAGWVYVVKMQKMFVDPVPHDLHWLFGSERLVTGAIAWMFMFLFLFGLRQIFSQDEKKYSY</sequence>
<accession>A0A4R9JTB1</accession>
<dbReference type="OrthoDB" id="324900at2"/>
<dbReference type="GO" id="GO:0006508">
    <property type="term" value="P:proteolysis"/>
    <property type="evidence" value="ECO:0007669"/>
    <property type="project" value="UniProtKB-KW"/>
</dbReference>
<name>A0A4R9JTB1_9LEPT</name>
<dbReference type="RefSeq" id="WP_135617993.1">
    <property type="nucleotide sequence ID" value="NZ_RQGG01000012.1"/>
</dbReference>
<evidence type="ECO:0000313" key="3">
    <source>
        <dbReference type="EMBL" id="TGL55330.1"/>
    </source>
</evidence>
<evidence type="ECO:0000259" key="2">
    <source>
        <dbReference type="Pfam" id="PF02517"/>
    </source>
</evidence>
<feature type="transmembrane region" description="Helical" evidence="1">
    <location>
        <begin position="49"/>
        <end position="65"/>
    </location>
</feature>
<proteinExistence type="predicted"/>
<dbReference type="InterPro" id="IPR003675">
    <property type="entry name" value="Rce1/LyrA-like_dom"/>
</dbReference>
<feature type="transmembrane region" description="Helical" evidence="1">
    <location>
        <begin position="127"/>
        <end position="151"/>
    </location>
</feature>
<keyword evidence="3" id="KW-0482">Metalloprotease</keyword>
<dbReference type="PANTHER" id="PTHR39430:SF1">
    <property type="entry name" value="PROTEASE"/>
    <property type="match status" value="1"/>
</dbReference>
<keyword evidence="3" id="KW-0645">Protease</keyword>
<dbReference type="GO" id="GO:0004175">
    <property type="term" value="F:endopeptidase activity"/>
    <property type="evidence" value="ECO:0007669"/>
    <property type="project" value="UniProtKB-ARBA"/>
</dbReference>
<dbReference type="AlphaFoldDB" id="A0A4R9JTB1"/>
<evidence type="ECO:0000313" key="4">
    <source>
        <dbReference type="Proteomes" id="UP000297609"/>
    </source>
</evidence>
<dbReference type="Proteomes" id="UP000297609">
    <property type="component" value="Unassembled WGS sequence"/>
</dbReference>
<organism evidence="3 4">
    <name type="scientific">Leptospira kemamanensis</name>
    <dbReference type="NCBI Taxonomy" id="2484942"/>
    <lineage>
        <taxon>Bacteria</taxon>
        <taxon>Pseudomonadati</taxon>
        <taxon>Spirochaetota</taxon>
        <taxon>Spirochaetia</taxon>
        <taxon>Leptospirales</taxon>
        <taxon>Leptospiraceae</taxon>
        <taxon>Leptospira</taxon>
    </lineage>
</organism>
<feature type="transmembrane region" description="Helical" evidence="1">
    <location>
        <begin position="89"/>
        <end position="115"/>
    </location>
</feature>
<dbReference type="GO" id="GO:0080120">
    <property type="term" value="P:CAAX-box protein maturation"/>
    <property type="evidence" value="ECO:0007669"/>
    <property type="project" value="UniProtKB-ARBA"/>
</dbReference>
<evidence type="ECO:0000256" key="1">
    <source>
        <dbReference type="SAM" id="Phobius"/>
    </source>
</evidence>
<keyword evidence="1" id="KW-0472">Membrane</keyword>
<feature type="transmembrane region" description="Helical" evidence="1">
    <location>
        <begin position="186"/>
        <end position="205"/>
    </location>
</feature>
<keyword evidence="3" id="KW-0378">Hydrolase</keyword>
<comment type="caution">
    <text evidence="3">The sequence shown here is derived from an EMBL/GenBank/DDBJ whole genome shotgun (WGS) entry which is preliminary data.</text>
</comment>
<feature type="transmembrane region" description="Helical" evidence="1">
    <location>
        <begin position="247"/>
        <end position="264"/>
    </location>
</feature>
<keyword evidence="1" id="KW-0812">Transmembrane</keyword>
<keyword evidence="4" id="KW-1185">Reference proteome</keyword>
<reference evidence="3" key="1">
    <citation type="journal article" date="2019" name="PLoS Negl. Trop. Dis.">
        <title>Revisiting the worldwide diversity of Leptospira species in the environment.</title>
        <authorList>
            <person name="Vincent A.T."/>
            <person name="Schiettekatte O."/>
            <person name="Bourhy P."/>
            <person name="Veyrier F.J."/>
            <person name="Picardeau M."/>
        </authorList>
    </citation>
    <scope>NUCLEOTIDE SEQUENCE [LARGE SCALE GENOMIC DNA]</scope>
    <source>
        <strain evidence="3">201702454</strain>
    </source>
</reference>
<dbReference type="PANTHER" id="PTHR39430">
    <property type="entry name" value="MEMBRANE-ASSOCIATED PROTEASE-RELATED"/>
    <property type="match status" value="1"/>
</dbReference>
<protein>
    <submittedName>
        <fullName evidence="3">CPBP family intramembrane metalloprotease</fullName>
    </submittedName>
</protein>
<dbReference type="Pfam" id="PF02517">
    <property type="entry name" value="Rce1-like"/>
    <property type="match status" value="1"/>
</dbReference>
<feature type="transmembrane region" description="Helical" evidence="1">
    <location>
        <begin position="7"/>
        <end position="29"/>
    </location>
</feature>
<gene>
    <name evidence="3" type="ORF">EHQ59_04655</name>
</gene>
<feature type="domain" description="CAAX prenyl protease 2/Lysostaphin resistance protein A-like" evidence="2">
    <location>
        <begin position="126"/>
        <end position="222"/>
    </location>
</feature>